<evidence type="ECO:0000313" key="1">
    <source>
        <dbReference type="EMBL" id="RNA01796.1"/>
    </source>
</evidence>
<reference evidence="1 2" key="1">
    <citation type="journal article" date="2018" name="Sci. Rep.">
        <title>Genomic signatures of local adaptation to the degree of environmental predictability in rotifers.</title>
        <authorList>
            <person name="Franch-Gras L."/>
            <person name="Hahn C."/>
            <person name="Garcia-Roger E.M."/>
            <person name="Carmona M.J."/>
            <person name="Serra M."/>
            <person name="Gomez A."/>
        </authorList>
    </citation>
    <scope>NUCLEOTIDE SEQUENCE [LARGE SCALE GENOMIC DNA]</scope>
    <source>
        <strain evidence="1">HYR1</strain>
    </source>
</reference>
<proteinExistence type="predicted"/>
<comment type="caution">
    <text evidence="1">The sequence shown here is derived from an EMBL/GenBank/DDBJ whole genome shotgun (WGS) entry which is preliminary data.</text>
</comment>
<name>A0A3M7PRQ7_BRAPC</name>
<dbReference type="AlphaFoldDB" id="A0A3M7PRQ7"/>
<dbReference type="EMBL" id="REGN01009170">
    <property type="protein sequence ID" value="RNA01796.1"/>
    <property type="molecule type" value="Genomic_DNA"/>
</dbReference>
<sequence>MLSRNNYSIEINKEIKQQLKSYLEDKWLQNISILFQILTRNPSSWQINLRRGSKDIKSIDRQLLHVLTFLKFSPKGNISFSFEPKKLKRHSPFMSIIFYI</sequence>
<accession>A0A3M7PRQ7</accession>
<gene>
    <name evidence="1" type="ORF">BpHYR1_021903</name>
</gene>
<keyword evidence="2" id="KW-1185">Reference proteome</keyword>
<protein>
    <submittedName>
        <fullName evidence="1">Uncharacterized protein</fullName>
    </submittedName>
</protein>
<organism evidence="1 2">
    <name type="scientific">Brachionus plicatilis</name>
    <name type="common">Marine rotifer</name>
    <name type="synonym">Brachionus muelleri</name>
    <dbReference type="NCBI Taxonomy" id="10195"/>
    <lineage>
        <taxon>Eukaryota</taxon>
        <taxon>Metazoa</taxon>
        <taxon>Spiralia</taxon>
        <taxon>Gnathifera</taxon>
        <taxon>Rotifera</taxon>
        <taxon>Eurotatoria</taxon>
        <taxon>Monogononta</taxon>
        <taxon>Pseudotrocha</taxon>
        <taxon>Ploima</taxon>
        <taxon>Brachionidae</taxon>
        <taxon>Brachionus</taxon>
    </lineage>
</organism>
<dbReference type="Proteomes" id="UP000276133">
    <property type="component" value="Unassembled WGS sequence"/>
</dbReference>
<evidence type="ECO:0000313" key="2">
    <source>
        <dbReference type="Proteomes" id="UP000276133"/>
    </source>
</evidence>